<evidence type="ECO:0000313" key="2">
    <source>
        <dbReference type="EMBL" id="SMB92803.1"/>
    </source>
</evidence>
<feature type="compositionally biased region" description="Basic and acidic residues" evidence="1">
    <location>
        <begin position="330"/>
        <end position="344"/>
    </location>
</feature>
<protein>
    <submittedName>
        <fullName evidence="2">Uncharacterized protein</fullName>
    </submittedName>
</protein>
<feature type="compositionally biased region" description="Polar residues" evidence="1">
    <location>
        <begin position="33"/>
        <end position="47"/>
    </location>
</feature>
<evidence type="ECO:0000313" key="3">
    <source>
        <dbReference type="Proteomes" id="UP000192582"/>
    </source>
</evidence>
<feature type="region of interest" description="Disordered" evidence="1">
    <location>
        <begin position="309"/>
        <end position="395"/>
    </location>
</feature>
<dbReference type="AlphaFoldDB" id="A0A1W1VHQ1"/>
<dbReference type="EMBL" id="FWWU01000009">
    <property type="protein sequence ID" value="SMB92803.1"/>
    <property type="molecule type" value="Genomic_DNA"/>
</dbReference>
<keyword evidence="3" id="KW-1185">Reference proteome</keyword>
<feature type="compositionally biased region" description="Low complexity" evidence="1">
    <location>
        <begin position="90"/>
        <end position="109"/>
    </location>
</feature>
<organism evidence="2 3">
    <name type="scientific">Deinococcus hopiensis KR-140</name>
    <dbReference type="NCBI Taxonomy" id="695939"/>
    <lineage>
        <taxon>Bacteria</taxon>
        <taxon>Thermotogati</taxon>
        <taxon>Deinococcota</taxon>
        <taxon>Deinococci</taxon>
        <taxon>Deinococcales</taxon>
        <taxon>Deinococcaceae</taxon>
        <taxon>Deinococcus</taxon>
    </lineage>
</organism>
<feature type="region of interest" description="Disordered" evidence="1">
    <location>
        <begin position="1"/>
        <end position="113"/>
    </location>
</feature>
<feature type="compositionally biased region" description="Low complexity" evidence="1">
    <location>
        <begin position="382"/>
        <end position="395"/>
    </location>
</feature>
<name>A0A1W1VHQ1_9DEIO</name>
<sequence>MNAQWRGWSREERPSTCGAIQTSAPGGTKAKKGTNTSAISPSDSSSLRPALVPPQASRSRRGAPSPRAAQQANRSSARCSPATRWSGRTPFEPRSAAAPFPARSANARPTAGSAVAEPAHGVIPATLGFPAPVGMGVRPMRSKQVRWALRLSPGSCTSGREAVSKPAGISAEDCRERPSQAGVDASLPQARRFLRFRRTQVPLGVRVGTGRRVRLWSAPAPPHGPGRGTRPPIIFPATCGSGAQWGGLQRRPVLDLRGPGVCQSTQEFGYTLWRSAVLSPPARFGDSTPLRHRFSCLLRLCSPVVKERMNPNPHSVILGTTVEAGQDKPSPGERNSRDAGEHGKRVAHPRGEPPPPASQISRAECRSWAASPRRPPAPAGPAPASAPGQARRAVA</sequence>
<evidence type="ECO:0000256" key="1">
    <source>
        <dbReference type="SAM" id="MobiDB-lite"/>
    </source>
</evidence>
<dbReference type="Proteomes" id="UP000192582">
    <property type="component" value="Unassembled WGS sequence"/>
</dbReference>
<accession>A0A1W1VHQ1</accession>
<proteinExistence type="predicted"/>
<feature type="compositionally biased region" description="Low complexity" evidence="1">
    <location>
        <begin position="53"/>
        <end position="80"/>
    </location>
</feature>
<feature type="region of interest" description="Disordered" evidence="1">
    <location>
        <begin position="156"/>
        <end position="182"/>
    </location>
</feature>
<gene>
    <name evidence="2" type="ORF">SAMN00790413_01730</name>
</gene>
<reference evidence="2 3" key="1">
    <citation type="submission" date="2017-04" db="EMBL/GenBank/DDBJ databases">
        <authorList>
            <person name="Afonso C.L."/>
            <person name="Miller P.J."/>
            <person name="Scott M.A."/>
            <person name="Spackman E."/>
            <person name="Goraichik I."/>
            <person name="Dimitrov K.M."/>
            <person name="Suarez D.L."/>
            <person name="Swayne D.E."/>
        </authorList>
    </citation>
    <scope>NUCLEOTIDE SEQUENCE [LARGE SCALE GENOMIC DNA]</scope>
    <source>
        <strain evidence="2 3">KR-140</strain>
    </source>
</reference>